<organism evidence="5 6">
    <name type="scientific">Paenibacillus albidus</name>
    <dbReference type="NCBI Taxonomy" id="2041023"/>
    <lineage>
        <taxon>Bacteria</taxon>
        <taxon>Bacillati</taxon>
        <taxon>Bacillota</taxon>
        <taxon>Bacilli</taxon>
        <taxon>Bacillales</taxon>
        <taxon>Paenibacillaceae</taxon>
        <taxon>Paenibacillus</taxon>
    </lineage>
</organism>
<dbReference type="AlphaFoldDB" id="A0A917D7J7"/>
<dbReference type="Gene3D" id="1.10.10.10">
    <property type="entry name" value="Winged helix-like DNA-binding domain superfamily/Winged helix DNA-binding domain"/>
    <property type="match status" value="1"/>
</dbReference>
<dbReference type="SMART" id="SM00418">
    <property type="entry name" value="HTH_ARSR"/>
    <property type="match status" value="1"/>
</dbReference>
<dbReference type="EMBL" id="BMKR01000056">
    <property type="protein sequence ID" value="GGG12353.1"/>
    <property type="molecule type" value="Genomic_DNA"/>
</dbReference>
<dbReference type="InterPro" id="IPR051081">
    <property type="entry name" value="HTH_MetalResp_TranReg"/>
</dbReference>
<dbReference type="PRINTS" id="PR00778">
    <property type="entry name" value="HTHARSR"/>
</dbReference>
<feature type="domain" description="HTH arsR-type" evidence="4">
    <location>
        <begin position="6"/>
        <end position="101"/>
    </location>
</feature>
<keyword evidence="2" id="KW-0238">DNA-binding</keyword>
<evidence type="ECO:0000256" key="1">
    <source>
        <dbReference type="ARBA" id="ARBA00023015"/>
    </source>
</evidence>
<name>A0A917D7J7_9BACL</name>
<proteinExistence type="predicted"/>
<evidence type="ECO:0000256" key="2">
    <source>
        <dbReference type="ARBA" id="ARBA00023125"/>
    </source>
</evidence>
<dbReference type="PANTHER" id="PTHR33154:SF12">
    <property type="entry name" value="TRANSCRIPTIONAL REGULATORY PROTEIN"/>
    <property type="match status" value="1"/>
</dbReference>
<dbReference type="InterPro" id="IPR036390">
    <property type="entry name" value="WH_DNA-bd_sf"/>
</dbReference>
<protein>
    <submittedName>
        <fullName evidence="5">Transcriptional regulator</fullName>
    </submittedName>
</protein>
<evidence type="ECO:0000256" key="3">
    <source>
        <dbReference type="ARBA" id="ARBA00023163"/>
    </source>
</evidence>
<evidence type="ECO:0000313" key="5">
    <source>
        <dbReference type="EMBL" id="GGG12353.1"/>
    </source>
</evidence>
<evidence type="ECO:0000259" key="4">
    <source>
        <dbReference type="PROSITE" id="PS50987"/>
    </source>
</evidence>
<keyword evidence="1" id="KW-0805">Transcription regulation</keyword>
<dbReference type="InterPro" id="IPR011991">
    <property type="entry name" value="ArsR-like_HTH"/>
</dbReference>
<comment type="caution">
    <text evidence="5">The sequence shown here is derived from an EMBL/GenBank/DDBJ whole genome shotgun (WGS) entry which is preliminary data.</text>
</comment>
<dbReference type="RefSeq" id="WP_189032284.1">
    <property type="nucleotide sequence ID" value="NZ_BMKR01000056.1"/>
</dbReference>
<dbReference type="PROSITE" id="PS50987">
    <property type="entry name" value="HTH_ARSR_2"/>
    <property type="match status" value="1"/>
</dbReference>
<dbReference type="SUPFAM" id="SSF46785">
    <property type="entry name" value="Winged helix' DNA-binding domain"/>
    <property type="match status" value="1"/>
</dbReference>
<dbReference type="Pfam" id="PF12840">
    <property type="entry name" value="HTH_20"/>
    <property type="match status" value="1"/>
</dbReference>
<dbReference type="CDD" id="cd00090">
    <property type="entry name" value="HTH_ARSR"/>
    <property type="match status" value="1"/>
</dbReference>
<dbReference type="GO" id="GO:0003677">
    <property type="term" value="F:DNA binding"/>
    <property type="evidence" value="ECO:0007669"/>
    <property type="project" value="UniProtKB-KW"/>
</dbReference>
<sequence length="101" mass="11272">MKILHHPQLADIHLCSVLQALSDPIRLQIVQDIAARGEQPCNNFNVPVAKSTMTHHIRTLREAGVVQVRVQGTQHIVALRTEDLQARFPELLPVILKSSAE</sequence>
<dbReference type="GO" id="GO:0003700">
    <property type="term" value="F:DNA-binding transcription factor activity"/>
    <property type="evidence" value="ECO:0007669"/>
    <property type="project" value="InterPro"/>
</dbReference>
<keyword evidence="6" id="KW-1185">Reference proteome</keyword>
<dbReference type="InterPro" id="IPR036388">
    <property type="entry name" value="WH-like_DNA-bd_sf"/>
</dbReference>
<gene>
    <name evidence="5" type="ORF">GCM10010912_66010</name>
</gene>
<accession>A0A917D7J7</accession>
<dbReference type="InterPro" id="IPR001845">
    <property type="entry name" value="HTH_ArsR_DNA-bd_dom"/>
</dbReference>
<keyword evidence="3" id="KW-0804">Transcription</keyword>
<dbReference type="PANTHER" id="PTHR33154">
    <property type="entry name" value="TRANSCRIPTIONAL REGULATOR, ARSR FAMILY"/>
    <property type="match status" value="1"/>
</dbReference>
<evidence type="ECO:0000313" key="6">
    <source>
        <dbReference type="Proteomes" id="UP000637643"/>
    </source>
</evidence>
<dbReference type="Proteomes" id="UP000637643">
    <property type="component" value="Unassembled WGS sequence"/>
</dbReference>
<reference evidence="5" key="2">
    <citation type="submission" date="2020-09" db="EMBL/GenBank/DDBJ databases">
        <authorList>
            <person name="Sun Q."/>
            <person name="Zhou Y."/>
        </authorList>
    </citation>
    <scope>NUCLEOTIDE SEQUENCE</scope>
    <source>
        <strain evidence="5">CGMCC 1.16134</strain>
    </source>
</reference>
<reference evidence="5" key="1">
    <citation type="journal article" date="2014" name="Int. J. Syst. Evol. Microbiol.">
        <title>Complete genome sequence of Corynebacterium casei LMG S-19264T (=DSM 44701T), isolated from a smear-ripened cheese.</title>
        <authorList>
            <consortium name="US DOE Joint Genome Institute (JGI-PGF)"/>
            <person name="Walter F."/>
            <person name="Albersmeier A."/>
            <person name="Kalinowski J."/>
            <person name="Ruckert C."/>
        </authorList>
    </citation>
    <scope>NUCLEOTIDE SEQUENCE</scope>
    <source>
        <strain evidence="5">CGMCC 1.16134</strain>
    </source>
</reference>